<sequence length="294" mass="34288">MIQGEQMYRVLYDFAYSSGTRREDEQITQSRLDRMREMAKKGEYYSNIDVIEVLGYEDRTWWGTWYQIGMANQWIRKANDPPFKPDSFSECKSIAWLIDRMERGNWCIGTAFTYKDLCFINQIEGGSEFLVIRKDIAFETWSTYDVLKGRNGRAKFTETVNRMLAATDEQLRTLTYMEAGPVVHCAHCQAKLYPGEGDIFKDSAADVCNTCYCGKKLHIRDAANKVKRGERLMKDDLRFVEYRDKFVACGVNHTGMCIHWDEELAVALSYDNDTVTLYRPHEGGWVEFEEYKPQ</sequence>
<evidence type="ECO:0000313" key="1">
    <source>
        <dbReference type="EMBL" id="RRJ54726.1"/>
    </source>
</evidence>
<organism evidence="1 2">
    <name type="scientific">Paenibacillus oralis</name>
    <dbReference type="NCBI Taxonomy" id="2490856"/>
    <lineage>
        <taxon>Bacteria</taxon>
        <taxon>Bacillati</taxon>
        <taxon>Bacillota</taxon>
        <taxon>Bacilli</taxon>
        <taxon>Bacillales</taxon>
        <taxon>Paenibacillaceae</taxon>
        <taxon>Paenibacillus</taxon>
    </lineage>
</organism>
<dbReference type="RefSeq" id="WP_128635812.1">
    <property type="nucleotide sequence ID" value="NZ_RRCN01000002.1"/>
</dbReference>
<dbReference type="AlphaFoldDB" id="A0A3P3T9L6"/>
<accession>A0A3P3T9L6</accession>
<dbReference type="Proteomes" id="UP000267017">
    <property type="component" value="Unassembled WGS sequence"/>
</dbReference>
<evidence type="ECO:0000313" key="2">
    <source>
        <dbReference type="Proteomes" id="UP000267017"/>
    </source>
</evidence>
<reference evidence="1 2" key="1">
    <citation type="submission" date="2018-11" db="EMBL/GenBank/DDBJ databases">
        <title>Genome sequencing of Paenibacillus sp. KCOM 3021 (= ChDC PVNT-B20).</title>
        <authorList>
            <person name="Kook J.-K."/>
            <person name="Park S.-N."/>
            <person name="Lim Y.K."/>
        </authorList>
    </citation>
    <scope>NUCLEOTIDE SEQUENCE [LARGE SCALE GENOMIC DNA]</scope>
    <source>
        <strain evidence="1 2">KCOM 3021</strain>
    </source>
</reference>
<name>A0A3P3T9L6_9BACL</name>
<dbReference type="EMBL" id="RRCN01000002">
    <property type="protein sequence ID" value="RRJ54726.1"/>
    <property type="molecule type" value="Genomic_DNA"/>
</dbReference>
<protein>
    <submittedName>
        <fullName evidence="1">Uncharacterized protein</fullName>
    </submittedName>
</protein>
<comment type="caution">
    <text evidence="1">The sequence shown here is derived from an EMBL/GenBank/DDBJ whole genome shotgun (WGS) entry which is preliminary data.</text>
</comment>
<proteinExistence type="predicted"/>
<gene>
    <name evidence="1" type="ORF">EHV15_34580</name>
</gene>
<dbReference type="OrthoDB" id="2088281at2"/>
<keyword evidence="2" id="KW-1185">Reference proteome</keyword>